<keyword evidence="2 5" id="KW-0812">Transmembrane</keyword>
<feature type="transmembrane region" description="Helical" evidence="5">
    <location>
        <begin position="227"/>
        <end position="249"/>
    </location>
</feature>
<evidence type="ECO:0000256" key="3">
    <source>
        <dbReference type="ARBA" id="ARBA00022989"/>
    </source>
</evidence>
<feature type="transmembrane region" description="Helical" evidence="5">
    <location>
        <begin position="261"/>
        <end position="279"/>
    </location>
</feature>
<sequence>MWLIYFFLITKISASDNEKAVYNMLFGSYDQDIRPTPITDDNYITNVTITINYFVLLTLDQQGEQMTFSADVQKSWYDPNLSWDPSAFGNTTRVLTAERSLWRPDIAIVNGAAEEDVIDADSRFSVVFSDGTVQTSVPAVYTTRCSLDLVAFPFDLQQCEVKFGSWVYTVNEIQLIAQEYVLNPGPDYKGNSEWTVENISAYNYLDNDGGMYGELHYVIELKRKSNYYMYVLFLPTFIVSTLAIFGLFTPLNNEGDRAEKASLGLTTLLSLAVMLDIVGQDMPKSAPLPRLGRYVLGEIVICSLGVMASIFLQPSRLGLRVLRSADGHEFQSALNELEVSLRNVCDYIRKTEIREEFYIYWIRFYDVIDLGLLFVFQAANVILTIVIVLM</sequence>
<evidence type="ECO:0000256" key="2">
    <source>
        <dbReference type="ARBA" id="ARBA00022692"/>
    </source>
</evidence>
<keyword evidence="3 5" id="KW-1133">Transmembrane helix</keyword>
<keyword evidence="5" id="KW-0406">Ion transport</keyword>
<dbReference type="GO" id="GO:0004888">
    <property type="term" value="F:transmembrane signaling receptor activity"/>
    <property type="evidence" value="ECO:0007669"/>
    <property type="project" value="InterPro"/>
</dbReference>
<evidence type="ECO:0000313" key="7">
    <source>
        <dbReference type="Proteomes" id="UP000887575"/>
    </source>
</evidence>
<name>A0AAF3JA42_9BILA</name>
<dbReference type="AlphaFoldDB" id="A0AAF3JA42"/>
<dbReference type="InterPro" id="IPR036734">
    <property type="entry name" value="Neur_chan_lig-bd_sf"/>
</dbReference>
<dbReference type="Proteomes" id="UP000887575">
    <property type="component" value="Unassembled WGS sequence"/>
</dbReference>
<keyword evidence="5" id="KW-0407">Ion channel</keyword>
<dbReference type="PANTHER" id="PTHR18945">
    <property type="entry name" value="NEUROTRANSMITTER GATED ION CHANNEL"/>
    <property type="match status" value="1"/>
</dbReference>
<reference evidence="8" key="1">
    <citation type="submission" date="2024-02" db="UniProtKB">
        <authorList>
            <consortium name="WormBaseParasite"/>
        </authorList>
    </citation>
    <scope>IDENTIFICATION</scope>
</reference>
<dbReference type="SUPFAM" id="SSF90112">
    <property type="entry name" value="Neurotransmitter-gated ion-channel transmembrane pore"/>
    <property type="match status" value="1"/>
</dbReference>
<organism evidence="7 8">
    <name type="scientific">Mesorhabditis belari</name>
    <dbReference type="NCBI Taxonomy" id="2138241"/>
    <lineage>
        <taxon>Eukaryota</taxon>
        <taxon>Metazoa</taxon>
        <taxon>Ecdysozoa</taxon>
        <taxon>Nematoda</taxon>
        <taxon>Chromadorea</taxon>
        <taxon>Rhabditida</taxon>
        <taxon>Rhabditina</taxon>
        <taxon>Rhabditomorpha</taxon>
        <taxon>Rhabditoidea</taxon>
        <taxon>Rhabditidae</taxon>
        <taxon>Mesorhabditinae</taxon>
        <taxon>Mesorhabditis</taxon>
    </lineage>
</organism>
<dbReference type="Gene3D" id="1.20.58.390">
    <property type="entry name" value="Neurotransmitter-gated ion-channel transmembrane domain"/>
    <property type="match status" value="1"/>
</dbReference>
<evidence type="ECO:0000256" key="5">
    <source>
        <dbReference type="RuleBase" id="RU000687"/>
    </source>
</evidence>
<dbReference type="PROSITE" id="PS00236">
    <property type="entry name" value="NEUROTR_ION_CHANNEL"/>
    <property type="match status" value="1"/>
</dbReference>
<dbReference type="CDD" id="cd18989">
    <property type="entry name" value="LGIC_ECD_cation"/>
    <property type="match status" value="1"/>
</dbReference>
<evidence type="ECO:0000256" key="4">
    <source>
        <dbReference type="ARBA" id="ARBA00023136"/>
    </source>
</evidence>
<dbReference type="GO" id="GO:0016020">
    <property type="term" value="C:membrane"/>
    <property type="evidence" value="ECO:0007669"/>
    <property type="project" value="UniProtKB-SubCell"/>
</dbReference>
<keyword evidence="5" id="KW-0813">Transport</keyword>
<comment type="subcellular location">
    <subcellularLocation>
        <location evidence="1">Membrane</location>
        <topology evidence="1">Multi-pass membrane protein</topology>
    </subcellularLocation>
</comment>
<accession>A0AAF3JA42</accession>
<feature type="domain" description="Neurotransmitter-gated ion-channel ligand-binding" evidence="6">
    <location>
        <begin position="19"/>
        <end position="224"/>
    </location>
</feature>
<evidence type="ECO:0000256" key="1">
    <source>
        <dbReference type="ARBA" id="ARBA00004141"/>
    </source>
</evidence>
<keyword evidence="4 5" id="KW-0472">Membrane</keyword>
<dbReference type="SUPFAM" id="SSF63712">
    <property type="entry name" value="Nicotinic receptor ligand binding domain-like"/>
    <property type="match status" value="1"/>
</dbReference>
<evidence type="ECO:0000313" key="8">
    <source>
        <dbReference type="WBParaSite" id="MBELARI_LOCUS5870"/>
    </source>
</evidence>
<dbReference type="Gene3D" id="2.70.170.10">
    <property type="entry name" value="Neurotransmitter-gated ion-channel ligand-binding domain"/>
    <property type="match status" value="1"/>
</dbReference>
<dbReference type="InterPro" id="IPR006202">
    <property type="entry name" value="Neur_chan_lig-bd"/>
</dbReference>
<dbReference type="FunFam" id="2.70.170.10:FF:000027">
    <property type="entry name" value="Ligand-Gated ion Channel"/>
    <property type="match status" value="1"/>
</dbReference>
<dbReference type="WBParaSite" id="MBELARI_LOCUS5870">
    <property type="protein sequence ID" value="MBELARI_LOCUS5870"/>
    <property type="gene ID" value="MBELARI_LOCUS5870"/>
</dbReference>
<keyword evidence="7" id="KW-1185">Reference proteome</keyword>
<dbReference type="Pfam" id="PF02931">
    <property type="entry name" value="Neur_chan_LBD"/>
    <property type="match status" value="1"/>
</dbReference>
<proteinExistence type="inferred from homology"/>
<dbReference type="InterPro" id="IPR038050">
    <property type="entry name" value="Neuro_actylchol_rec"/>
</dbReference>
<protein>
    <recommendedName>
        <fullName evidence="6">Neurotransmitter-gated ion-channel ligand-binding domain-containing protein</fullName>
    </recommendedName>
</protein>
<dbReference type="InterPro" id="IPR036719">
    <property type="entry name" value="Neuro-gated_channel_TM_sf"/>
</dbReference>
<dbReference type="GO" id="GO:0005230">
    <property type="term" value="F:extracellular ligand-gated monoatomic ion channel activity"/>
    <property type="evidence" value="ECO:0007669"/>
    <property type="project" value="InterPro"/>
</dbReference>
<dbReference type="InterPro" id="IPR018000">
    <property type="entry name" value="Neurotransmitter_ion_chnl_CS"/>
</dbReference>
<feature type="transmembrane region" description="Helical" evidence="5">
    <location>
        <begin position="291"/>
        <end position="312"/>
    </location>
</feature>
<evidence type="ECO:0000259" key="6">
    <source>
        <dbReference type="Pfam" id="PF02931"/>
    </source>
</evidence>
<dbReference type="InterPro" id="IPR006201">
    <property type="entry name" value="Neur_channel"/>
</dbReference>
<dbReference type="PRINTS" id="PR00252">
    <property type="entry name" value="NRIONCHANNEL"/>
</dbReference>
<comment type="similarity">
    <text evidence="5">Belongs to the ligand-gated ion channel (TC 1.A.9) family.</text>
</comment>
<feature type="transmembrane region" description="Helical" evidence="5">
    <location>
        <begin position="370"/>
        <end position="389"/>
    </location>
</feature>